<feature type="domain" description="Serine aminopeptidase S33" evidence="1">
    <location>
        <begin position="39"/>
        <end position="225"/>
    </location>
</feature>
<dbReference type="AlphaFoldDB" id="A0A1R7Q8F9"/>
<dbReference type="RefSeq" id="WP_087011107.1">
    <property type="nucleotide sequence ID" value="NZ_FUUY01000001.1"/>
</dbReference>
<dbReference type="Gene3D" id="3.40.50.1820">
    <property type="entry name" value="alpha/beta hydrolase"/>
    <property type="match status" value="1"/>
</dbReference>
<dbReference type="EMBL" id="FUUY01000001">
    <property type="protein sequence ID" value="SJX20527.1"/>
    <property type="molecule type" value="Genomic_DNA"/>
</dbReference>
<dbReference type="GO" id="GO:0016787">
    <property type="term" value="F:hydrolase activity"/>
    <property type="evidence" value="ECO:0007669"/>
    <property type="project" value="UniProtKB-KW"/>
</dbReference>
<organism evidence="2 3">
    <name type="scientific">Acinetobacter johnsonii</name>
    <dbReference type="NCBI Taxonomy" id="40214"/>
    <lineage>
        <taxon>Bacteria</taxon>
        <taxon>Pseudomonadati</taxon>
        <taxon>Pseudomonadota</taxon>
        <taxon>Gammaproteobacteria</taxon>
        <taxon>Moraxellales</taxon>
        <taxon>Moraxellaceae</taxon>
        <taxon>Acinetobacter</taxon>
    </lineage>
</organism>
<reference evidence="2 3" key="1">
    <citation type="submission" date="2017-02" db="EMBL/GenBank/DDBJ databases">
        <authorList>
            <person name="Peterson S.W."/>
        </authorList>
    </citation>
    <scope>NUCLEOTIDE SEQUENCE [LARGE SCALE GENOMIC DNA]</scope>
    <source>
        <strain evidence="2">C6</strain>
    </source>
</reference>
<dbReference type="Pfam" id="PF12146">
    <property type="entry name" value="Hydrolase_4"/>
    <property type="match status" value="1"/>
</dbReference>
<dbReference type="PIRSF" id="PIRSF037442">
    <property type="entry name" value="UCP037442_abhydr"/>
    <property type="match status" value="1"/>
</dbReference>
<gene>
    <name evidence="2" type="ORF">ACNJC6_00115</name>
</gene>
<evidence type="ECO:0000313" key="2">
    <source>
        <dbReference type="EMBL" id="SJX20527.1"/>
    </source>
</evidence>
<accession>A0A1R7Q8F9</accession>
<evidence type="ECO:0000313" key="3">
    <source>
        <dbReference type="Proteomes" id="UP000196240"/>
    </source>
</evidence>
<sequence length="302" mass="34377">MQATAHLDSTQIEKQTVKFSATDGYVLVGTRYHSSEPIKANIIVASATGVPQQFYRRFAEYAVALGYQVLTFDYRGVGLSAPKQLKGFSMSYLDWGQLDLSAAIDSIRKDGKPIFVVGHSYGGQALGLTHNHDQVTAMYCFGTGAGWHGYMPFREKMKVHVMWNLIFPPMVALKGYLPWSLLKMGTDLPVDVYTQWRKWCKNPTYFFADPEQQHLLEQYAQVKTPIYAVSALDDDWALPNSRHAFMQHYRHANMHYLNIEANDYGLKEIGHMGYFRQGAEAIWDDILNTFDGYLSSPTTMER</sequence>
<dbReference type="InterPro" id="IPR029058">
    <property type="entry name" value="AB_hydrolase_fold"/>
</dbReference>
<evidence type="ECO:0000259" key="1">
    <source>
        <dbReference type="Pfam" id="PF12146"/>
    </source>
</evidence>
<dbReference type="InterPro" id="IPR017208">
    <property type="entry name" value="UCP037442_abhydr"/>
</dbReference>
<dbReference type="InterPro" id="IPR022742">
    <property type="entry name" value="Hydrolase_4"/>
</dbReference>
<name>A0A1R7Q8F9_ACIJO</name>
<protein>
    <submittedName>
        <fullName evidence="2">Alpha/beta hydrolase family protein</fullName>
    </submittedName>
</protein>
<dbReference type="SUPFAM" id="SSF53474">
    <property type="entry name" value="alpha/beta-Hydrolases"/>
    <property type="match status" value="1"/>
</dbReference>
<proteinExistence type="predicted"/>
<keyword evidence="2" id="KW-0378">Hydrolase</keyword>
<dbReference type="Proteomes" id="UP000196240">
    <property type="component" value="Unassembled WGS sequence"/>
</dbReference>